<dbReference type="Proteomes" id="UP000323011">
    <property type="component" value="Unassembled WGS sequence"/>
</dbReference>
<evidence type="ECO:0000256" key="5">
    <source>
        <dbReference type="ARBA" id="ARBA00023136"/>
    </source>
</evidence>
<keyword evidence="3 7" id="KW-0812">Transmembrane</keyword>
<evidence type="ECO:0000313" key="10">
    <source>
        <dbReference type="EMBL" id="KAA0155499.1"/>
    </source>
</evidence>
<comment type="similarity">
    <text evidence="7">Belongs to the DHHC palmitoyltransferase family.</text>
</comment>
<evidence type="ECO:0000256" key="8">
    <source>
        <dbReference type="SAM" id="MobiDB-lite"/>
    </source>
</evidence>
<accession>A0A5A8DH59</accession>
<dbReference type="OMA" id="ATICCIT"/>
<dbReference type="Proteomes" id="UP000325113">
    <property type="component" value="Unassembled WGS sequence"/>
</dbReference>
<feature type="domain" description="Palmitoyltransferase DHHC" evidence="9">
    <location>
        <begin position="71"/>
        <end position="216"/>
    </location>
</feature>
<feature type="transmembrane region" description="Helical" evidence="7">
    <location>
        <begin position="177"/>
        <end position="199"/>
    </location>
</feature>
<feature type="region of interest" description="Disordered" evidence="8">
    <location>
        <begin position="280"/>
        <end position="328"/>
    </location>
</feature>
<dbReference type="OrthoDB" id="331948at2759"/>
<dbReference type="GO" id="GO:0016020">
    <property type="term" value="C:membrane"/>
    <property type="evidence" value="ECO:0007669"/>
    <property type="project" value="UniProtKB-SubCell"/>
</dbReference>
<dbReference type="EC" id="2.3.1.225" evidence="7"/>
<dbReference type="PROSITE" id="PS50216">
    <property type="entry name" value="DHHC"/>
    <property type="match status" value="1"/>
</dbReference>
<keyword evidence="15" id="KW-1185">Reference proteome</keyword>
<organism evidence="12 16">
    <name type="scientific">Cafeteria roenbergensis</name>
    <name type="common">Marine flagellate</name>
    <dbReference type="NCBI Taxonomy" id="33653"/>
    <lineage>
        <taxon>Eukaryota</taxon>
        <taxon>Sar</taxon>
        <taxon>Stramenopiles</taxon>
        <taxon>Bigyra</taxon>
        <taxon>Opalozoa</taxon>
        <taxon>Bicosoecida</taxon>
        <taxon>Cafeteriaceae</taxon>
        <taxon>Cafeteria</taxon>
    </lineage>
</organism>
<gene>
    <name evidence="13" type="ORF">FNF27_02022</name>
    <name evidence="12" type="ORF">FNF28_04059</name>
    <name evidence="10" type="ORF">FNF29_01872</name>
    <name evidence="11" type="ORF">FNF31_05389</name>
</gene>
<keyword evidence="6 7" id="KW-0012">Acyltransferase</keyword>
<dbReference type="InterPro" id="IPR039859">
    <property type="entry name" value="PFA4/ZDH16/20/ERF2-like"/>
</dbReference>
<evidence type="ECO:0000256" key="4">
    <source>
        <dbReference type="ARBA" id="ARBA00022989"/>
    </source>
</evidence>
<evidence type="ECO:0000256" key="3">
    <source>
        <dbReference type="ARBA" id="ARBA00022692"/>
    </source>
</evidence>
<evidence type="ECO:0000313" key="12">
    <source>
        <dbReference type="EMBL" id="KAA0163954.1"/>
    </source>
</evidence>
<evidence type="ECO:0000313" key="16">
    <source>
        <dbReference type="Proteomes" id="UP000324907"/>
    </source>
</evidence>
<protein>
    <recommendedName>
        <fullName evidence="7">Palmitoyltransferase</fullName>
        <ecNumber evidence="7">2.3.1.225</ecNumber>
    </recommendedName>
</protein>
<evidence type="ECO:0000313" key="14">
    <source>
        <dbReference type="Proteomes" id="UP000322899"/>
    </source>
</evidence>
<feature type="compositionally biased region" description="Acidic residues" evidence="8">
    <location>
        <begin position="301"/>
        <end position="319"/>
    </location>
</feature>
<comment type="catalytic activity">
    <reaction evidence="7">
        <text>L-cysteinyl-[protein] + hexadecanoyl-CoA = S-hexadecanoyl-L-cysteinyl-[protein] + CoA</text>
        <dbReference type="Rhea" id="RHEA:36683"/>
        <dbReference type="Rhea" id="RHEA-COMP:10131"/>
        <dbReference type="Rhea" id="RHEA-COMP:11032"/>
        <dbReference type="ChEBI" id="CHEBI:29950"/>
        <dbReference type="ChEBI" id="CHEBI:57287"/>
        <dbReference type="ChEBI" id="CHEBI:57379"/>
        <dbReference type="ChEBI" id="CHEBI:74151"/>
        <dbReference type="EC" id="2.3.1.225"/>
    </reaction>
</comment>
<comment type="domain">
    <text evidence="7">The DHHC domain is required for palmitoyltransferase activity.</text>
</comment>
<proteinExistence type="inferred from homology"/>
<dbReference type="AlphaFoldDB" id="A0A5A8DH59"/>
<evidence type="ECO:0000313" key="17">
    <source>
        <dbReference type="Proteomes" id="UP000325113"/>
    </source>
</evidence>
<evidence type="ECO:0000259" key="9">
    <source>
        <dbReference type="Pfam" id="PF01529"/>
    </source>
</evidence>
<keyword evidence="4 7" id="KW-1133">Transmembrane helix</keyword>
<dbReference type="InterPro" id="IPR001594">
    <property type="entry name" value="Palmitoyltrfase_DHHC"/>
</dbReference>
<dbReference type="Proteomes" id="UP000324907">
    <property type="component" value="Unassembled WGS sequence"/>
</dbReference>
<feature type="transmembrane region" description="Helical" evidence="7">
    <location>
        <begin position="28"/>
        <end position="45"/>
    </location>
</feature>
<keyword evidence="2 7" id="KW-0808">Transferase</keyword>
<evidence type="ECO:0000313" key="13">
    <source>
        <dbReference type="EMBL" id="KAA0176325.1"/>
    </source>
</evidence>
<dbReference type="PANTHER" id="PTHR12246">
    <property type="entry name" value="PALMITOYLTRANSFERASE ZDHHC16"/>
    <property type="match status" value="1"/>
</dbReference>
<dbReference type="EMBL" id="VLTN01000007">
    <property type="protein sequence ID" value="KAA0155499.1"/>
    <property type="molecule type" value="Genomic_DNA"/>
</dbReference>
<evidence type="ECO:0000256" key="1">
    <source>
        <dbReference type="ARBA" id="ARBA00004141"/>
    </source>
</evidence>
<evidence type="ECO:0000256" key="6">
    <source>
        <dbReference type="ARBA" id="ARBA00023315"/>
    </source>
</evidence>
<dbReference type="Proteomes" id="UP000322899">
    <property type="component" value="Unassembled WGS sequence"/>
</dbReference>
<dbReference type="Pfam" id="PF01529">
    <property type="entry name" value="DHHC"/>
    <property type="match status" value="1"/>
</dbReference>
<name>A0A5A8DH59_CAFRO</name>
<feature type="transmembrane region" description="Helical" evidence="7">
    <location>
        <begin position="116"/>
        <end position="137"/>
    </location>
</feature>
<reference evidence="14 15" key="1">
    <citation type="submission" date="2019-07" db="EMBL/GenBank/DDBJ databases">
        <title>Genomes of Cafeteria roenbergensis.</title>
        <authorList>
            <person name="Fischer M.G."/>
            <person name="Hackl T."/>
            <person name="Roman M."/>
        </authorList>
    </citation>
    <scope>NUCLEOTIDE SEQUENCE [LARGE SCALE GENOMIC DNA]</scope>
    <source>
        <strain evidence="10 15">BVI</strain>
        <strain evidence="11 17">Cflag</strain>
        <strain evidence="13 14">E4-10P</strain>
        <strain evidence="12 16">RCC970-E3</strain>
    </source>
</reference>
<dbReference type="GO" id="GO:0019706">
    <property type="term" value="F:protein-cysteine S-palmitoyltransferase activity"/>
    <property type="evidence" value="ECO:0007669"/>
    <property type="project" value="UniProtKB-EC"/>
</dbReference>
<comment type="caution">
    <text evidence="12">The sequence shown here is derived from an EMBL/GenBank/DDBJ whole genome shotgun (WGS) entry which is preliminary data.</text>
</comment>
<sequence>MTWAIVIYANWAVTLFVVPPWLGDSSVATYVLLGVFRLISFLGLFSHLRAVISNPGAVPPGARPTDPELGERQCRRCQAFKPERAHHCSICQRCIIKMDHHCPWVNNCVGLSNHKFFLLFLLYVCTLCAFAVVLVAGRVLACATAPKQASGTVDPGKGIPSTSSSRPAVCHVDAGSAIAVVMLVTLAFLFGIFTLCMMCDQYPALQDGMTMIDRYQARDRAGADSASIRRQRRSPGAALAEVFGGRASDGFQLHWLLPTAVRYPDPEAIAGYSMRTRGRRLAPKGAPVGGRLGAGPAGIDSDGEAEAMEDDAAGTDTDSDMFHNRRRF</sequence>
<evidence type="ECO:0000313" key="15">
    <source>
        <dbReference type="Proteomes" id="UP000323011"/>
    </source>
</evidence>
<evidence type="ECO:0000256" key="2">
    <source>
        <dbReference type="ARBA" id="ARBA00022679"/>
    </source>
</evidence>
<dbReference type="EMBL" id="VLTM01000066">
    <property type="protein sequence ID" value="KAA0158533.1"/>
    <property type="molecule type" value="Genomic_DNA"/>
</dbReference>
<feature type="compositionally biased region" description="Gly residues" evidence="8">
    <location>
        <begin position="287"/>
        <end position="296"/>
    </location>
</feature>
<dbReference type="EMBL" id="VLTL01000061">
    <property type="protein sequence ID" value="KAA0163954.1"/>
    <property type="molecule type" value="Genomic_DNA"/>
</dbReference>
<comment type="subcellular location">
    <subcellularLocation>
        <location evidence="1">Membrane</location>
        <topology evidence="1">Multi-pass membrane protein</topology>
    </subcellularLocation>
</comment>
<dbReference type="EMBL" id="VLTO01000008">
    <property type="protein sequence ID" value="KAA0176325.1"/>
    <property type="molecule type" value="Genomic_DNA"/>
</dbReference>
<feature type="transmembrane region" description="Helical" evidence="7">
    <location>
        <begin position="5"/>
        <end position="22"/>
    </location>
</feature>
<keyword evidence="5 7" id="KW-0472">Membrane</keyword>
<evidence type="ECO:0000256" key="7">
    <source>
        <dbReference type="RuleBase" id="RU079119"/>
    </source>
</evidence>
<evidence type="ECO:0000313" key="11">
    <source>
        <dbReference type="EMBL" id="KAA0158533.1"/>
    </source>
</evidence>